<reference evidence="1" key="1">
    <citation type="submission" date="2018-06" db="EMBL/GenBank/DDBJ databases">
        <authorList>
            <person name="Zhirakovskaya E."/>
        </authorList>
    </citation>
    <scope>NUCLEOTIDE SEQUENCE</scope>
</reference>
<gene>
    <name evidence="1" type="ORF">MNBD_BACTEROID02-1301</name>
</gene>
<accession>A0A3B0QR59</accession>
<sequence>MKKLTLIIILLSSLSSFAQKRTKIFFANFVECFYSEKAIESISIHNNPNGNKIAELSPLNEPHCWYKFAISESKDGWLKIENIIVLPACEENELNKDIGKYKGKWIKTKNLIINIGHSGETKIDCLIDKTDKGFAEIGYRFYSEPTINSEIAFCLKGYIESELIAINGTWAKLKIKHNEKEYVGWLERKYQCAYPWTTCPVYD</sequence>
<dbReference type="EMBL" id="UOEB01000134">
    <property type="protein sequence ID" value="VAV84194.1"/>
    <property type="molecule type" value="Genomic_DNA"/>
</dbReference>
<organism evidence="1">
    <name type="scientific">hydrothermal vent metagenome</name>
    <dbReference type="NCBI Taxonomy" id="652676"/>
    <lineage>
        <taxon>unclassified sequences</taxon>
        <taxon>metagenomes</taxon>
        <taxon>ecological metagenomes</taxon>
    </lineage>
</organism>
<dbReference type="AlphaFoldDB" id="A0A3B0QR59"/>
<protein>
    <submittedName>
        <fullName evidence="1">Uncharacterized protein</fullName>
    </submittedName>
</protein>
<proteinExistence type="predicted"/>
<name>A0A3B0QR59_9ZZZZ</name>
<evidence type="ECO:0000313" key="1">
    <source>
        <dbReference type="EMBL" id="VAV84194.1"/>
    </source>
</evidence>